<evidence type="ECO:0000313" key="2">
    <source>
        <dbReference type="Proteomes" id="UP000294820"/>
    </source>
</evidence>
<gene>
    <name evidence="1" type="ORF">DAQ1742_04392</name>
</gene>
<dbReference type="Proteomes" id="UP000294820">
    <property type="component" value="Chromosome 1"/>
</dbReference>
<proteinExistence type="predicted"/>
<evidence type="ECO:0000313" key="1">
    <source>
        <dbReference type="EMBL" id="SLM65137.1"/>
    </source>
</evidence>
<protein>
    <submittedName>
        <fullName evidence="1">Uncharacterized protein</fullName>
    </submittedName>
</protein>
<name>A0A375AGK3_9GAMM</name>
<dbReference type="EMBL" id="LT615367">
    <property type="protein sequence ID" value="SLM65137.1"/>
    <property type="molecule type" value="Genomic_DNA"/>
</dbReference>
<reference evidence="1 2" key="1">
    <citation type="submission" date="2016-09" db="EMBL/GenBank/DDBJ databases">
        <authorList>
            <person name="Reverchon S."/>
            <person name="Nasser W."/>
            <person name="Leonard S."/>
            <person name="Brochier C."/>
            <person name="Duprey A."/>
        </authorList>
    </citation>
    <scope>NUCLEOTIDE SEQUENCE [LARGE SCALE GENOMIC DNA]</scope>
    <source>
        <strain evidence="1 2">174/2</strain>
    </source>
</reference>
<organism evidence="1 2">
    <name type="scientific">Dickeya aquatica</name>
    <dbReference type="NCBI Taxonomy" id="1401087"/>
    <lineage>
        <taxon>Bacteria</taxon>
        <taxon>Pseudomonadati</taxon>
        <taxon>Pseudomonadota</taxon>
        <taxon>Gammaproteobacteria</taxon>
        <taxon>Enterobacterales</taxon>
        <taxon>Pectobacteriaceae</taxon>
        <taxon>Dickeya</taxon>
    </lineage>
</organism>
<accession>A0A375AGK3</accession>
<dbReference type="KEGG" id="daq:DAQ1742_04392"/>
<sequence length="55" mass="5835">MCPGCAGLLANAVTVFLMPSHESPFANALPPLVIWPVFCLKVKVLPRDTAISRAA</sequence>
<dbReference type="AlphaFoldDB" id="A0A375AGK3"/>
<keyword evidence="2" id="KW-1185">Reference proteome</keyword>